<reference evidence="2" key="1">
    <citation type="submission" date="2015-06" db="EMBL/GenBank/DDBJ databases">
        <title>Expansion of signal transduction pathways in fungi by whole-genome duplication.</title>
        <authorList>
            <consortium name="DOE Joint Genome Institute"/>
            <person name="Corrochano L.M."/>
            <person name="Kuo A."/>
            <person name="Marcet-Houben M."/>
            <person name="Polaino S."/>
            <person name="Salamov A."/>
            <person name="Villalobos J.M."/>
            <person name="Alvarez M.I."/>
            <person name="Avalos J."/>
            <person name="Benito E.P."/>
            <person name="Benoit I."/>
            <person name="Burger G."/>
            <person name="Camino L.P."/>
            <person name="Canovas D."/>
            <person name="Cerda-Olmedo E."/>
            <person name="Cheng J.-F."/>
            <person name="Dominguez A."/>
            <person name="Elias M."/>
            <person name="Eslava A.P."/>
            <person name="Glaser F."/>
            <person name="Grimwood J."/>
            <person name="Gutierrez G."/>
            <person name="Heitman J."/>
            <person name="Henrissat B."/>
            <person name="Iturriaga E.A."/>
            <person name="Lang B.F."/>
            <person name="Lavin J.L."/>
            <person name="Lee S."/>
            <person name="Li W."/>
            <person name="Lindquist E."/>
            <person name="Lopez-Garcia S."/>
            <person name="Luque E.M."/>
            <person name="Marcos A.T."/>
            <person name="Martin J."/>
            <person name="McCluskey K."/>
            <person name="Medina H.R."/>
            <person name="Miralles-Duran A."/>
            <person name="Miyazaki A."/>
            <person name="Munoz-Torres E."/>
            <person name="Oguiza J.A."/>
            <person name="Ohm R."/>
            <person name="Olmedo M."/>
            <person name="Orejas M."/>
            <person name="Ortiz-Castellanos L."/>
            <person name="Pisabarro A.G."/>
            <person name="Rodriguez-Romero J."/>
            <person name="Ruiz-Herrera J."/>
            <person name="Ruiz-Vazquez R."/>
            <person name="Sanz C."/>
            <person name="Schackwitz W."/>
            <person name="Schmutz J."/>
            <person name="Shahriari M."/>
            <person name="Shelest E."/>
            <person name="Silva-Franco F."/>
            <person name="Soanes D."/>
            <person name="Syed K."/>
            <person name="Tagua V.G."/>
            <person name="Talbot N.J."/>
            <person name="Thon M."/>
            <person name="De vries R.P."/>
            <person name="Wiebenga A."/>
            <person name="Yadav J.S."/>
            <person name="Braun E.L."/>
            <person name="Baker S."/>
            <person name="Garre V."/>
            <person name="Horwitz B."/>
            <person name="Torres-Martinez S."/>
            <person name="Idnurm A."/>
            <person name="Herrera-Estrella A."/>
            <person name="Gabaldon T."/>
            <person name="Grigoriev I.V."/>
        </authorList>
    </citation>
    <scope>NUCLEOTIDE SEQUENCE [LARGE SCALE GENOMIC DNA]</scope>
    <source>
        <strain evidence="2">NRRL 1555(-)</strain>
    </source>
</reference>
<dbReference type="RefSeq" id="XP_018296686.1">
    <property type="nucleotide sequence ID" value="XM_018434863.1"/>
</dbReference>
<keyword evidence="2" id="KW-1185">Reference proteome</keyword>
<dbReference type="EMBL" id="KV440973">
    <property type="protein sequence ID" value="OAD78646.1"/>
    <property type="molecule type" value="Genomic_DNA"/>
</dbReference>
<accession>A0A167PW89</accession>
<name>A0A167PW89_PHYB8</name>
<evidence type="ECO:0000313" key="1">
    <source>
        <dbReference type="EMBL" id="OAD78646.1"/>
    </source>
</evidence>
<proteinExistence type="predicted"/>
<gene>
    <name evidence="1" type="ORF">PHYBLDRAFT_163740</name>
</gene>
<evidence type="ECO:0000313" key="2">
    <source>
        <dbReference type="Proteomes" id="UP000077315"/>
    </source>
</evidence>
<dbReference type="AlphaFoldDB" id="A0A167PW89"/>
<dbReference type="Proteomes" id="UP000077315">
    <property type="component" value="Unassembled WGS sequence"/>
</dbReference>
<organism evidence="1 2">
    <name type="scientific">Phycomyces blakesleeanus (strain ATCC 8743b / DSM 1359 / FGSC 10004 / NBRC 33097 / NRRL 1555)</name>
    <dbReference type="NCBI Taxonomy" id="763407"/>
    <lineage>
        <taxon>Eukaryota</taxon>
        <taxon>Fungi</taxon>
        <taxon>Fungi incertae sedis</taxon>
        <taxon>Mucoromycota</taxon>
        <taxon>Mucoromycotina</taxon>
        <taxon>Mucoromycetes</taxon>
        <taxon>Mucorales</taxon>
        <taxon>Phycomycetaceae</taxon>
        <taxon>Phycomyces</taxon>
    </lineage>
</organism>
<dbReference type="VEuPathDB" id="FungiDB:PHYBLDRAFT_163740"/>
<dbReference type="GeneID" id="28995769"/>
<dbReference type="InParanoid" id="A0A167PW89"/>
<sequence length="129" mass="15213">MGAEQSYLKAYENTVVTLELIKASVERIEIELSRQGSEREPARKDSRYLLGLRDEPSVYPSHSNSISHWIGQMKRYLRFNGINDEDAIYVLPLYLDDEPLEWFNEYILQAKIGSAENLYDLLYMRYRNK</sequence>
<protein>
    <submittedName>
        <fullName evidence="1">Uncharacterized protein</fullName>
    </submittedName>
</protein>